<dbReference type="Pfam" id="PF26059">
    <property type="entry name" value="DUF8020"/>
    <property type="match status" value="1"/>
</dbReference>
<feature type="domain" description="DUF8020" evidence="3">
    <location>
        <begin position="67"/>
        <end position="139"/>
    </location>
</feature>
<sequence length="285" mass="28312">MQMRSVTAAAALVVGALAATAGISHADPAAAQPEVRYSAKLVDQKVVTTLRDGTFALAKARRADLADGKDVRLTDRDGALYDADGAVTKPADAVDVVDVRDTTGHTVATLPLDVHVVGLVIPVAPAVKDNGTVLELTPQRPTGLDVSQPLALNPVATKPVAAQAIASDAENQKAMSDFSTKFSLATAVGGFIGTAVGATIGCVVTIAAGCVAGLVTGAGVGGIVGTIAAGGPTLVATGLDLVTTMQAADGTSHYADKPSGQTTLQPSPGQEVAGAGPNQPHGANR</sequence>
<protein>
    <recommendedName>
        <fullName evidence="3">DUF8020 domain-containing protein</fullName>
    </recommendedName>
</protein>
<feature type="signal peptide" evidence="2">
    <location>
        <begin position="1"/>
        <end position="26"/>
    </location>
</feature>
<organism evidence="4 5">
    <name type="scientific">Nocardia aurantia</name>
    <dbReference type="NCBI Taxonomy" id="2585199"/>
    <lineage>
        <taxon>Bacteria</taxon>
        <taxon>Bacillati</taxon>
        <taxon>Actinomycetota</taxon>
        <taxon>Actinomycetes</taxon>
        <taxon>Mycobacteriales</taxon>
        <taxon>Nocardiaceae</taxon>
        <taxon>Nocardia</taxon>
    </lineage>
</organism>
<evidence type="ECO:0000259" key="3">
    <source>
        <dbReference type="Pfam" id="PF26059"/>
    </source>
</evidence>
<feature type="region of interest" description="Disordered" evidence="1">
    <location>
        <begin position="251"/>
        <end position="285"/>
    </location>
</feature>
<dbReference type="AlphaFoldDB" id="A0A7K0DG44"/>
<name>A0A7K0DG44_9NOCA</name>
<feature type="compositionally biased region" description="Polar residues" evidence="1">
    <location>
        <begin position="259"/>
        <end position="268"/>
    </location>
</feature>
<proteinExistence type="predicted"/>
<evidence type="ECO:0000313" key="4">
    <source>
        <dbReference type="EMBL" id="MQY24790.1"/>
    </source>
</evidence>
<evidence type="ECO:0000313" key="5">
    <source>
        <dbReference type="Proteomes" id="UP000431401"/>
    </source>
</evidence>
<comment type="caution">
    <text evidence="4">The sequence shown here is derived from an EMBL/GenBank/DDBJ whole genome shotgun (WGS) entry which is preliminary data.</text>
</comment>
<evidence type="ECO:0000256" key="2">
    <source>
        <dbReference type="SAM" id="SignalP"/>
    </source>
</evidence>
<evidence type="ECO:0000256" key="1">
    <source>
        <dbReference type="SAM" id="MobiDB-lite"/>
    </source>
</evidence>
<reference evidence="4 5" key="1">
    <citation type="submission" date="2019-10" db="EMBL/GenBank/DDBJ databases">
        <title>Nocardia macrotermitis sp. nov. and Nocardia aurantia sp. nov., isolated from the gut of fungus growing-termite Macrotermes natalensis.</title>
        <authorList>
            <person name="Benndorf R."/>
            <person name="Schwitalla J."/>
            <person name="Martin K."/>
            <person name="De Beer W."/>
            <person name="Kaster A.-K."/>
            <person name="Vollmers J."/>
            <person name="Poulsen M."/>
            <person name="Beemelmanns C."/>
        </authorList>
    </citation>
    <scope>NUCLEOTIDE SEQUENCE [LARGE SCALE GENOMIC DNA]</scope>
    <source>
        <strain evidence="4 5">RB56</strain>
    </source>
</reference>
<keyword evidence="5" id="KW-1185">Reference proteome</keyword>
<keyword evidence="2" id="KW-0732">Signal</keyword>
<accession>A0A7K0DG44</accession>
<gene>
    <name evidence="4" type="ORF">NRB56_03430</name>
</gene>
<feature type="chain" id="PRO_5029884567" description="DUF8020 domain-containing protein" evidence="2">
    <location>
        <begin position="27"/>
        <end position="285"/>
    </location>
</feature>
<dbReference type="InterPro" id="IPR058333">
    <property type="entry name" value="DUF8020"/>
</dbReference>
<dbReference type="Proteomes" id="UP000431401">
    <property type="component" value="Unassembled WGS sequence"/>
</dbReference>
<dbReference type="EMBL" id="WEGI01000001">
    <property type="protein sequence ID" value="MQY24790.1"/>
    <property type="molecule type" value="Genomic_DNA"/>
</dbReference>